<evidence type="ECO:0000313" key="6">
    <source>
        <dbReference type="EMBL" id="NWC13885.1"/>
    </source>
</evidence>
<dbReference type="PRINTS" id="PR00039">
    <property type="entry name" value="HTHLYSR"/>
</dbReference>
<evidence type="ECO:0000256" key="2">
    <source>
        <dbReference type="ARBA" id="ARBA00023015"/>
    </source>
</evidence>
<keyword evidence="3" id="KW-0238">DNA-binding</keyword>
<proteinExistence type="inferred from homology"/>
<dbReference type="GO" id="GO:0003677">
    <property type="term" value="F:DNA binding"/>
    <property type="evidence" value="ECO:0007669"/>
    <property type="project" value="UniProtKB-KW"/>
</dbReference>
<evidence type="ECO:0000256" key="1">
    <source>
        <dbReference type="ARBA" id="ARBA00009437"/>
    </source>
</evidence>
<dbReference type="Pfam" id="PF00126">
    <property type="entry name" value="HTH_1"/>
    <property type="match status" value="1"/>
</dbReference>
<keyword evidence="4" id="KW-0804">Transcription</keyword>
<dbReference type="Proteomes" id="UP000517547">
    <property type="component" value="Unassembled WGS sequence"/>
</dbReference>
<evidence type="ECO:0000313" key="7">
    <source>
        <dbReference type="Proteomes" id="UP000517547"/>
    </source>
</evidence>
<dbReference type="PANTHER" id="PTHR30118:SF6">
    <property type="entry name" value="HTH-TYPE TRANSCRIPTIONAL REGULATOR LEUO"/>
    <property type="match status" value="1"/>
</dbReference>
<dbReference type="InterPro" id="IPR005119">
    <property type="entry name" value="LysR_subst-bd"/>
</dbReference>
<dbReference type="InterPro" id="IPR036388">
    <property type="entry name" value="WH-like_DNA-bd_sf"/>
</dbReference>
<dbReference type="InterPro" id="IPR036390">
    <property type="entry name" value="WH_DNA-bd_sf"/>
</dbReference>
<feature type="domain" description="HTH lysR-type" evidence="5">
    <location>
        <begin position="6"/>
        <end position="63"/>
    </location>
</feature>
<dbReference type="Gene3D" id="3.40.190.10">
    <property type="entry name" value="Periplasmic binding protein-like II"/>
    <property type="match status" value="2"/>
</dbReference>
<dbReference type="CDD" id="cd08462">
    <property type="entry name" value="PBP2_NodD"/>
    <property type="match status" value="1"/>
</dbReference>
<protein>
    <submittedName>
        <fullName evidence="6">LysR family transcriptional regulator</fullName>
    </submittedName>
</protein>
<dbReference type="PROSITE" id="PS50931">
    <property type="entry name" value="HTH_LYSR"/>
    <property type="match status" value="1"/>
</dbReference>
<dbReference type="AlphaFoldDB" id="A0A7Y8CC32"/>
<reference evidence="6 7" key="1">
    <citation type="submission" date="2020-04" db="EMBL/GenBank/DDBJ databases">
        <title>Molecular characterization of pseudomonads from Agaricus bisporus reveal novel blotch 2 pathogens in Western Europe.</title>
        <authorList>
            <person name="Taparia T."/>
            <person name="Krijger M."/>
            <person name="Haynes E."/>
            <person name="Elpinstone J.G."/>
            <person name="Noble R."/>
            <person name="Van Der Wolf J."/>
        </authorList>
    </citation>
    <scope>NUCLEOTIDE SEQUENCE [LARGE SCALE GENOMIC DNA]</scope>
    <source>
        <strain evidence="6 7">IPO3738</strain>
    </source>
</reference>
<dbReference type="PANTHER" id="PTHR30118">
    <property type="entry name" value="HTH-TYPE TRANSCRIPTIONAL REGULATOR LEUO-RELATED"/>
    <property type="match status" value="1"/>
</dbReference>
<dbReference type="InterPro" id="IPR050389">
    <property type="entry name" value="LysR-type_TF"/>
</dbReference>
<dbReference type="Gene3D" id="1.10.10.10">
    <property type="entry name" value="Winged helix-like DNA-binding domain superfamily/Winged helix DNA-binding domain"/>
    <property type="match status" value="1"/>
</dbReference>
<evidence type="ECO:0000256" key="3">
    <source>
        <dbReference type="ARBA" id="ARBA00023125"/>
    </source>
</evidence>
<evidence type="ECO:0000259" key="5">
    <source>
        <dbReference type="PROSITE" id="PS50931"/>
    </source>
</evidence>
<sequence>MRFHHLDLNLLVVLDTLLTEQNITRAASRLNVSQSAASGLLARLREYFDDELLVQVGRKMLPTPLAQGLAEPVRRVLLDIQSSIVNKPEFDPLTCKRHFKLIATDFVTTVILSPLAQRLQQRAPHISIDIQPAADNYNQMLTQGEVDFVIMPDLYLSDLHAKELLFEDDYQCVVWRDNPLVGETLSLEQYLQLGHVAVNFGNNREPSLGERTLLRYGKARRVELTTSSFNTVPHLLVGTHRIAVMHRSLATLYAGFLPLKILPLPFEFPSLREFTLWNKILDNDPAHRWMRYLLQEVAAQYFQSVTPVPGESRPV</sequence>
<accession>A0A7Y8CC32</accession>
<dbReference type="InterPro" id="IPR037416">
    <property type="entry name" value="NodD_PBP2"/>
</dbReference>
<dbReference type="Pfam" id="PF03466">
    <property type="entry name" value="LysR_substrate"/>
    <property type="match status" value="1"/>
</dbReference>
<dbReference type="RefSeq" id="WP_017127474.1">
    <property type="nucleotide sequence ID" value="NZ_JACAOR010000001.1"/>
</dbReference>
<dbReference type="SUPFAM" id="SSF46785">
    <property type="entry name" value="Winged helix' DNA-binding domain"/>
    <property type="match status" value="1"/>
</dbReference>
<organism evidence="6 7">
    <name type="scientific">Pseudomonas gingeri</name>
    <dbReference type="NCBI Taxonomy" id="117681"/>
    <lineage>
        <taxon>Bacteria</taxon>
        <taxon>Pseudomonadati</taxon>
        <taxon>Pseudomonadota</taxon>
        <taxon>Gammaproteobacteria</taxon>
        <taxon>Pseudomonadales</taxon>
        <taxon>Pseudomonadaceae</taxon>
        <taxon>Pseudomonas</taxon>
    </lineage>
</organism>
<name>A0A7Y8CC32_9PSED</name>
<dbReference type="GO" id="GO:0003700">
    <property type="term" value="F:DNA-binding transcription factor activity"/>
    <property type="evidence" value="ECO:0007669"/>
    <property type="project" value="InterPro"/>
</dbReference>
<comment type="caution">
    <text evidence="6">The sequence shown here is derived from an EMBL/GenBank/DDBJ whole genome shotgun (WGS) entry which is preliminary data.</text>
</comment>
<dbReference type="EMBL" id="JACAQE010000002">
    <property type="protein sequence ID" value="NWC13885.1"/>
    <property type="molecule type" value="Genomic_DNA"/>
</dbReference>
<dbReference type="GeneID" id="57658403"/>
<evidence type="ECO:0000256" key="4">
    <source>
        <dbReference type="ARBA" id="ARBA00023163"/>
    </source>
</evidence>
<comment type="similarity">
    <text evidence="1">Belongs to the LysR transcriptional regulatory family.</text>
</comment>
<keyword evidence="2" id="KW-0805">Transcription regulation</keyword>
<dbReference type="InterPro" id="IPR000847">
    <property type="entry name" value="LysR_HTH_N"/>
</dbReference>
<gene>
    <name evidence="6" type="ORF">HX845_09545</name>
</gene>
<dbReference type="SUPFAM" id="SSF53850">
    <property type="entry name" value="Periplasmic binding protein-like II"/>
    <property type="match status" value="1"/>
</dbReference>